<dbReference type="CDD" id="cd22117">
    <property type="entry name" value="F-box_FBXL4"/>
    <property type="match status" value="1"/>
</dbReference>
<keyword evidence="4" id="KW-1185">Reference proteome</keyword>
<dbReference type="Gene3D" id="3.10.450.50">
    <property type="match status" value="1"/>
</dbReference>
<evidence type="ECO:0000313" key="3">
    <source>
        <dbReference type="EMBL" id="KAG6467340.1"/>
    </source>
</evidence>
<dbReference type="EMBL" id="JACMSC010000064">
    <property type="protein sequence ID" value="KAG6467340.1"/>
    <property type="molecule type" value="Genomic_DNA"/>
</dbReference>
<dbReference type="AlphaFoldDB" id="A0A8J5E8Y4"/>
<dbReference type="InterPro" id="IPR044260">
    <property type="entry name" value="SKIP8-like"/>
</dbReference>
<accession>A0A8J5E8Y4</accession>
<reference evidence="3 4" key="1">
    <citation type="submission" date="2020-08" db="EMBL/GenBank/DDBJ databases">
        <title>Plant Genome Project.</title>
        <authorList>
            <person name="Zhang R.-G."/>
        </authorList>
    </citation>
    <scope>NUCLEOTIDE SEQUENCE [LARGE SCALE GENOMIC DNA]</scope>
    <source>
        <tissue evidence="3">Rhizome</tissue>
    </source>
</reference>
<comment type="caution">
    <text evidence="3">The sequence shown here is derived from an EMBL/GenBank/DDBJ whole genome shotgun (WGS) entry which is preliminary data.</text>
</comment>
<name>A0A8J5E8Y4_ZINOF</name>
<protein>
    <recommendedName>
        <fullName evidence="2">SnoaL-like domain-containing protein</fullName>
    </recommendedName>
</protein>
<organism evidence="3 4">
    <name type="scientific">Zingiber officinale</name>
    <name type="common">Ginger</name>
    <name type="synonym">Amomum zingiber</name>
    <dbReference type="NCBI Taxonomy" id="94328"/>
    <lineage>
        <taxon>Eukaryota</taxon>
        <taxon>Viridiplantae</taxon>
        <taxon>Streptophyta</taxon>
        <taxon>Embryophyta</taxon>
        <taxon>Tracheophyta</taxon>
        <taxon>Spermatophyta</taxon>
        <taxon>Magnoliopsida</taxon>
        <taxon>Liliopsida</taxon>
        <taxon>Zingiberales</taxon>
        <taxon>Zingiberaceae</taxon>
        <taxon>Zingiber</taxon>
    </lineage>
</organism>
<dbReference type="SUPFAM" id="SSF81383">
    <property type="entry name" value="F-box domain"/>
    <property type="match status" value="1"/>
</dbReference>
<keyword evidence="1" id="KW-0472">Membrane</keyword>
<keyword evidence="1" id="KW-1133">Transmembrane helix</keyword>
<dbReference type="PANTHER" id="PTHR47124">
    <property type="entry name" value="F-BOX PROTEIN SKIP8"/>
    <property type="match status" value="1"/>
</dbReference>
<dbReference type="Gene3D" id="1.20.1280.50">
    <property type="match status" value="1"/>
</dbReference>
<gene>
    <name evidence="3" type="ORF">ZIOFF_074844</name>
</gene>
<keyword evidence="1" id="KW-0812">Transmembrane</keyword>
<dbReference type="InterPro" id="IPR036047">
    <property type="entry name" value="F-box-like_dom_sf"/>
</dbReference>
<dbReference type="InterPro" id="IPR037401">
    <property type="entry name" value="SnoaL-like"/>
</dbReference>
<dbReference type="Proteomes" id="UP000734854">
    <property type="component" value="Unassembled WGS sequence"/>
</dbReference>
<dbReference type="PANTHER" id="PTHR47124:SF1">
    <property type="entry name" value="F-BOX PROTEIN SKIP8"/>
    <property type="match status" value="1"/>
</dbReference>
<evidence type="ECO:0000259" key="2">
    <source>
        <dbReference type="Pfam" id="PF13474"/>
    </source>
</evidence>
<evidence type="ECO:0000313" key="4">
    <source>
        <dbReference type="Proteomes" id="UP000734854"/>
    </source>
</evidence>
<sequence>MDAVDPFSLRSCLIAAGATALCCLCAAWVLRLRTGWREKQQQQQQPLCGCGGSGGEQHMEVGEKVAEAEDRQAGGSMIEQLVPEITIHSLSYLDYASLCRFSMTNSVMRKAANDDGTWKVLYHKVDCVLDFNVEQEIVTPTNGWKAYYAVTKAIMDVNARFFNIIREGSLQAMSCLWLNANYVKCIHEPGGIFTGYDAVMDRWALIFGWRIPGDEPGDEQGIDVQIKNVSTTRILEDEAWVTMDAYMDGIFGSFRVTNGYEFHNGQWFIVHHSSFIIRDQ</sequence>
<dbReference type="Pfam" id="PF13474">
    <property type="entry name" value="SnoaL_3"/>
    <property type="match status" value="1"/>
</dbReference>
<feature type="transmembrane region" description="Helical" evidence="1">
    <location>
        <begin position="12"/>
        <end position="30"/>
    </location>
</feature>
<dbReference type="SUPFAM" id="SSF54427">
    <property type="entry name" value="NTF2-like"/>
    <property type="match status" value="1"/>
</dbReference>
<proteinExistence type="predicted"/>
<dbReference type="InterPro" id="IPR032710">
    <property type="entry name" value="NTF2-like_dom_sf"/>
</dbReference>
<feature type="domain" description="SnoaL-like" evidence="2">
    <location>
        <begin position="154"/>
        <end position="277"/>
    </location>
</feature>
<evidence type="ECO:0000256" key="1">
    <source>
        <dbReference type="SAM" id="Phobius"/>
    </source>
</evidence>